<feature type="transmembrane region" description="Helical" evidence="4">
    <location>
        <begin position="98"/>
        <end position="118"/>
    </location>
</feature>
<dbReference type="InterPro" id="IPR018060">
    <property type="entry name" value="HTH_AraC"/>
</dbReference>
<keyword evidence="4" id="KW-0812">Transmembrane</keyword>
<dbReference type="PANTHER" id="PTHR43280:SF29">
    <property type="entry name" value="ARAC-FAMILY TRANSCRIPTIONAL REGULATOR"/>
    <property type="match status" value="1"/>
</dbReference>
<sequence length="378" mass="43269">MPGLQLNIWSVIILTGAVQGFVLTFALSGKSKANRFLSLLILVLSLHLVEYTIAISGYVLEWPHTIASTYPLLFLMGPFYYLYSLALFQHNFQFEKKFIWHFLPAVLVLIFFLPFYTMSGDEKIEFLRSVASGDQIKIPAGQLIFMLTHVIQTLIYVILAHRVLSRKKKILVAQNASTAIRQFQWLRIFTIGFSIYLALYMISIFVIANVESHQVEIDYVMLLLTAIIIYAIGYTAVRQPVFFEYVTFNNKYQNSSLNAHRIDEIKTILDVYLRSEKPYLQENLKLSDVATALNIPNYQLSEVINNNLGKNFFDFINQYRIEEAKTLLKNPSCADLKIIAIAFDSGFGNKATFNRVFKKSTGMTPSEYKSRYAGTGEK</sequence>
<feature type="transmembrane region" description="Helical" evidence="4">
    <location>
        <begin position="6"/>
        <end position="27"/>
    </location>
</feature>
<dbReference type="Proteomes" id="UP001172083">
    <property type="component" value="Unassembled WGS sequence"/>
</dbReference>
<keyword evidence="1" id="KW-0805">Transcription regulation</keyword>
<evidence type="ECO:0000256" key="4">
    <source>
        <dbReference type="SAM" id="Phobius"/>
    </source>
</evidence>
<feature type="transmembrane region" description="Helical" evidence="4">
    <location>
        <begin position="39"/>
        <end position="60"/>
    </location>
</feature>
<evidence type="ECO:0000256" key="2">
    <source>
        <dbReference type="ARBA" id="ARBA00023125"/>
    </source>
</evidence>
<feature type="domain" description="HTH araC/xylS-type" evidence="5">
    <location>
        <begin position="263"/>
        <end position="371"/>
    </location>
</feature>
<dbReference type="Gene3D" id="1.10.10.60">
    <property type="entry name" value="Homeodomain-like"/>
    <property type="match status" value="2"/>
</dbReference>
<keyword evidence="4" id="KW-0472">Membrane</keyword>
<name>A0ABT8LBF7_9BACT</name>
<dbReference type="RefSeq" id="WP_346759437.1">
    <property type="nucleotide sequence ID" value="NZ_JAUJEB010000004.1"/>
</dbReference>
<evidence type="ECO:0000256" key="1">
    <source>
        <dbReference type="ARBA" id="ARBA00023015"/>
    </source>
</evidence>
<feature type="transmembrane region" description="Helical" evidence="4">
    <location>
        <begin position="185"/>
        <end position="207"/>
    </location>
</feature>
<dbReference type="EMBL" id="JAUJEB010000004">
    <property type="protein sequence ID" value="MDN5214100.1"/>
    <property type="molecule type" value="Genomic_DNA"/>
</dbReference>
<dbReference type="SMART" id="SM00342">
    <property type="entry name" value="HTH_ARAC"/>
    <property type="match status" value="1"/>
</dbReference>
<accession>A0ABT8LBF7</accession>
<keyword evidence="2" id="KW-0238">DNA-binding</keyword>
<organism evidence="6 7">
    <name type="scientific">Agaribacillus aureus</name>
    <dbReference type="NCBI Taxonomy" id="3051825"/>
    <lineage>
        <taxon>Bacteria</taxon>
        <taxon>Pseudomonadati</taxon>
        <taxon>Bacteroidota</taxon>
        <taxon>Cytophagia</taxon>
        <taxon>Cytophagales</taxon>
        <taxon>Splendidivirgaceae</taxon>
        <taxon>Agaribacillus</taxon>
    </lineage>
</organism>
<dbReference type="InterPro" id="IPR018062">
    <property type="entry name" value="HTH_AraC-typ_CS"/>
</dbReference>
<dbReference type="PROSITE" id="PS00041">
    <property type="entry name" value="HTH_ARAC_FAMILY_1"/>
    <property type="match status" value="1"/>
</dbReference>
<keyword evidence="3" id="KW-0804">Transcription</keyword>
<evidence type="ECO:0000313" key="7">
    <source>
        <dbReference type="Proteomes" id="UP001172083"/>
    </source>
</evidence>
<dbReference type="Pfam" id="PF12833">
    <property type="entry name" value="HTH_18"/>
    <property type="match status" value="1"/>
</dbReference>
<dbReference type="InterPro" id="IPR020449">
    <property type="entry name" value="Tscrpt_reg_AraC-type_HTH"/>
</dbReference>
<reference evidence="6" key="1">
    <citation type="submission" date="2023-06" db="EMBL/GenBank/DDBJ databases">
        <title>Genomic of Agaribacillus aureum.</title>
        <authorList>
            <person name="Wang G."/>
        </authorList>
    </citation>
    <scope>NUCLEOTIDE SEQUENCE</scope>
    <source>
        <strain evidence="6">BMA12</strain>
    </source>
</reference>
<feature type="transmembrane region" description="Helical" evidence="4">
    <location>
        <begin position="219"/>
        <end position="237"/>
    </location>
</feature>
<dbReference type="PRINTS" id="PR00032">
    <property type="entry name" value="HTHARAC"/>
</dbReference>
<dbReference type="SUPFAM" id="SSF46689">
    <property type="entry name" value="Homeodomain-like"/>
    <property type="match status" value="1"/>
</dbReference>
<feature type="transmembrane region" description="Helical" evidence="4">
    <location>
        <begin position="66"/>
        <end position="86"/>
    </location>
</feature>
<dbReference type="PROSITE" id="PS01124">
    <property type="entry name" value="HTH_ARAC_FAMILY_2"/>
    <property type="match status" value="1"/>
</dbReference>
<dbReference type="PANTHER" id="PTHR43280">
    <property type="entry name" value="ARAC-FAMILY TRANSCRIPTIONAL REGULATOR"/>
    <property type="match status" value="1"/>
</dbReference>
<protein>
    <submittedName>
        <fullName evidence="6">Helix-turn-helix domain-containing protein</fullName>
    </submittedName>
</protein>
<keyword evidence="7" id="KW-1185">Reference proteome</keyword>
<evidence type="ECO:0000256" key="3">
    <source>
        <dbReference type="ARBA" id="ARBA00023163"/>
    </source>
</evidence>
<feature type="transmembrane region" description="Helical" evidence="4">
    <location>
        <begin position="138"/>
        <end position="164"/>
    </location>
</feature>
<comment type="caution">
    <text evidence="6">The sequence shown here is derived from an EMBL/GenBank/DDBJ whole genome shotgun (WGS) entry which is preliminary data.</text>
</comment>
<keyword evidence="4" id="KW-1133">Transmembrane helix</keyword>
<evidence type="ECO:0000259" key="5">
    <source>
        <dbReference type="PROSITE" id="PS01124"/>
    </source>
</evidence>
<dbReference type="InterPro" id="IPR009057">
    <property type="entry name" value="Homeodomain-like_sf"/>
</dbReference>
<evidence type="ECO:0000313" key="6">
    <source>
        <dbReference type="EMBL" id="MDN5214100.1"/>
    </source>
</evidence>
<gene>
    <name evidence="6" type="ORF">QQ020_18635</name>
</gene>
<proteinExistence type="predicted"/>